<dbReference type="GO" id="GO:0005524">
    <property type="term" value="F:ATP binding"/>
    <property type="evidence" value="ECO:0007669"/>
    <property type="project" value="UniProtKB-UniRule"/>
</dbReference>
<dbReference type="GO" id="GO:0015937">
    <property type="term" value="P:coenzyme A biosynthetic process"/>
    <property type="evidence" value="ECO:0007669"/>
    <property type="project" value="UniProtKB-UniRule"/>
</dbReference>
<accession>Q1LTB1</accession>
<evidence type="ECO:0000256" key="6">
    <source>
        <dbReference type="ARBA" id="ARBA00015080"/>
    </source>
</evidence>
<comment type="similarity">
    <text evidence="4 14 15">Belongs to the prokaryotic pantothenate kinase family.</text>
</comment>
<dbReference type="InterPro" id="IPR006083">
    <property type="entry name" value="PRK/URK"/>
</dbReference>
<dbReference type="GO" id="GO:0004594">
    <property type="term" value="F:pantothenate kinase activity"/>
    <property type="evidence" value="ECO:0007669"/>
    <property type="project" value="UniProtKB-UniRule"/>
</dbReference>
<evidence type="ECO:0000256" key="7">
    <source>
        <dbReference type="ARBA" id="ARBA00022490"/>
    </source>
</evidence>
<comment type="catalytic activity">
    <reaction evidence="1 14 15">
        <text>(R)-pantothenate + ATP = (R)-4'-phosphopantothenate + ADP + H(+)</text>
        <dbReference type="Rhea" id="RHEA:16373"/>
        <dbReference type="ChEBI" id="CHEBI:10986"/>
        <dbReference type="ChEBI" id="CHEBI:15378"/>
        <dbReference type="ChEBI" id="CHEBI:29032"/>
        <dbReference type="ChEBI" id="CHEBI:30616"/>
        <dbReference type="ChEBI" id="CHEBI:456216"/>
        <dbReference type="EC" id="2.7.1.33"/>
    </reaction>
</comment>
<dbReference type="EMBL" id="CP000238">
    <property type="protein sequence ID" value="ABF14358.1"/>
    <property type="molecule type" value="Genomic_DNA"/>
</dbReference>
<dbReference type="SUPFAM" id="SSF52540">
    <property type="entry name" value="P-loop containing nucleoside triphosphate hydrolases"/>
    <property type="match status" value="1"/>
</dbReference>
<evidence type="ECO:0000256" key="1">
    <source>
        <dbReference type="ARBA" id="ARBA00001206"/>
    </source>
</evidence>
<evidence type="ECO:0000256" key="14">
    <source>
        <dbReference type="HAMAP-Rule" id="MF_00215"/>
    </source>
</evidence>
<dbReference type="UniPathway" id="UPA00241">
    <property type="reaction ID" value="UER00352"/>
</dbReference>
<evidence type="ECO:0000256" key="10">
    <source>
        <dbReference type="ARBA" id="ARBA00022777"/>
    </source>
</evidence>
<evidence type="ECO:0000256" key="9">
    <source>
        <dbReference type="ARBA" id="ARBA00022741"/>
    </source>
</evidence>
<evidence type="ECO:0000259" key="16">
    <source>
        <dbReference type="Pfam" id="PF00485"/>
    </source>
</evidence>
<dbReference type="InterPro" id="IPR027417">
    <property type="entry name" value="P-loop_NTPase"/>
</dbReference>
<sequence>MQQLLNLTTYLQFSCKKWAALSKSFPLTKEEVIKLKSINKQLSLKEVSDIYLPLSHLLNFYINSNRSYSVVPKLFLGTENLRTPFIIGITGSVAAGKSTTARVLQILLSRWPENRTVDLVTTDDFLHPNQVLKERDLMKKKGFPNTYDIRSLMKFILEIKSGMHYVTTPIYSHLIYDIVPYKKKVLLQPDVLLLEGLNILKNNTHYRKYNFPFVISDFIDFSIYIDAPQDIIQTWYINRFLNLRKQAFFNPSSYFNHYTHLSEQDAIVTATKLWYEINVPNLEQNILPNHTNANLILSKSINHSVSKILLRQ</sequence>
<evidence type="ECO:0000256" key="15">
    <source>
        <dbReference type="RuleBase" id="RU003530"/>
    </source>
</evidence>
<evidence type="ECO:0000256" key="11">
    <source>
        <dbReference type="ARBA" id="ARBA00022840"/>
    </source>
</evidence>
<dbReference type="HOGENOM" id="CLU_053818_1_1_6"/>
<evidence type="ECO:0000256" key="3">
    <source>
        <dbReference type="ARBA" id="ARBA00005225"/>
    </source>
</evidence>
<keyword evidence="18" id="KW-1185">Reference proteome</keyword>
<comment type="caution">
    <text evidence="14">Lacks conserved residue(s) required for the propagation of feature annotation.</text>
</comment>
<evidence type="ECO:0000256" key="4">
    <source>
        <dbReference type="ARBA" id="ARBA00006087"/>
    </source>
</evidence>
<evidence type="ECO:0000313" key="17">
    <source>
        <dbReference type="EMBL" id="ABF14358.1"/>
    </source>
</evidence>
<comment type="pathway">
    <text evidence="3 14 15">Cofactor biosynthesis; coenzyme A biosynthesis; CoA from (R)-pantothenate: step 1/5.</text>
</comment>
<keyword evidence="9 14" id="KW-0547">Nucleotide-binding</keyword>
<dbReference type="Gene3D" id="3.40.50.300">
    <property type="entry name" value="P-loop containing nucleotide triphosphate hydrolases"/>
    <property type="match status" value="1"/>
</dbReference>
<evidence type="ECO:0000256" key="12">
    <source>
        <dbReference type="ARBA" id="ARBA00022993"/>
    </source>
</evidence>
<feature type="domain" description="Phosphoribulokinase/uridine kinase" evidence="16">
    <location>
        <begin position="86"/>
        <end position="241"/>
    </location>
</feature>
<dbReference type="EC" id="2.7.1.33" evidence="5 14"/>
<dbReference type="HAMAP" id="MF_00215">
    <property type="entry name" value="Pantothen_kinase_1"/>
    <property type="match status" value="1"/>
</dbReference>
<dbReference type="PANTHER" id="PTHR10285">
    <property type="entry name" value="URIDINE KINASE"/>
    <property type="match status" value="1"/>
</dbReference>
<evidence type="ECO:0000256" key="8">
    <source>
        <dbReference type="ARBA" id="ARBA00022679"/>
    </source>
</evidence>
<name>Q1LTB1_BAUCH</name>
<dbReference type="PIRSF" id="PIRSF000545">
    <property type="entry name" value="Pantothenate_kin"/>
    <property type="match status" value="1"/>
</dbReference>
<dbReference type="NCBIfam" id="TIGR00554">
    <property type="entry name" value="panK_bact"/>
    <property type="match status" value="1"/>
</dbReference>
<dbReference type="STRING" id="374463.BCI_0359"/>
<dbReference type="KEGG" id="bci:BCI_0359"/>
<dbReference type="GO" id="GO:0005737">
    <property type="term" value="C:cytoplasm"/>
    <property type="evidence" value="ECO:0007669"/>
    <property type="project" value="UniProtKB-SubCell"/>
</dbReference>
<protein>
    <recommendedName>
        <fullName evidence="6 14">Pantothenate kinase</fullName>
        <ecNumber evidence="5 14">2.7.1.33</ecNumber>
    </recommendedName>
    <alternativeName>
        <fullName evidence="13 14">Pantothenic acid kinase</fullName>
    </alternativeName>
</protein>
<organism evidence="17 18">
    <name type="scientific">Baumannia cicadellinicola subsp. Homalodisca coagulata</name>
    <dbReference type="NCBI Taxonomy" id="374463"/>
    <lineage>
        <taxon>Bacteria</taxon>
        <taxon>Pseudomonadati</taxon>
        <taxon>Pseudomonadota</taxon>
        <taxon>Gammaproteobacteria</taxon>
        <taxon>Candidatus Palibaumannia</taxon>
    </lineage>
</organism>
<keyword evidence="11 14" id="KW-0067">ATP-binding</keyword>
<dbReference type="AlphaFoldDB" id="Q1LTB1"/>
<evidence type="ECO:0000256" key="5">
    <source>
        <dbReference type="ARBA" id="ARBA00012102"/>
    </source>
</evidence>
<evidence type="ECO:0000256" key="2">
    <source>
        <dbReference type="ARBA" id="ARBA00004496"/>
    </source>
</evidence>
<keyword evidence="10 14" id="KW-0418">Kinase</keyword>
<evidence type="ECO:0000313" key="18">
    <source>
        <dbReference type="Proteomes" id="UP000002427"/>
    </source>
</evidence>
<gene>
    <name evidence="14 17" type="primary">coaA</name>
    <name evidence="17" type="ordered locus">BCI_0359</name>
</gene>
<keyword evidence="7 14" id="KW-0963">Cytoplasm</keyword>
<dbReference type="Proteomes" id="UP000002427">
    <property type="component" value="Chromosome"/>
</dbReference>
<dbReference type="CDD" id="cd02025">
    <property type="entry name" value="PanK"/>
    <property type="match status" value="1"/>
</dbReference>
<comment type="subcellular location">
    <subcellularLocation>
        <location evidence="2 14 15">Cytoplasm</location>
    </subcellularLocation>
</comment>
<dbReference type="InterPro" id="IPR004566">
    <property type="entry name" value="PanK"/>
</dbReference>
<proteinExistence type="inferred from homology"/>
<dbReference type="Pfam" id="PF00485">
    <property type="entry name" value="PRK"/>
    <property type="match status" value="1"/>
</dbReference>
<evidence type="ECO:0000256" key="13">
    <source>
        <dbReference type="ARBA" id="ARBA00032866"/>
    </source>
</evidence>
<keyword evidence="8 14" id="KW-0808">Transferase</keyword>
<keyword evidence="12 14" id="KW-0173">Coenzyme A biosynthesis</keyword>
<reference evidence="17 18" key="1">
    <citation type="journal article" date="2006" name="PLoS Biol.">
        <title>Metabolic complementarity and genomics of the dual bacterial symbiosis of sharpshooters.</title>
        <authorList>
            <person name="Wu D."/>
            <person name="Daugherty S.C."/>
            <person name="Van Aken S.E."/>
            <person name="Pai G.H."/>
            <person name="Watkins K.L."/>
            <person name="Khouri H."/>
            <person name="Tallon L.J."/>
            <person name="Zaborsky J.M."/>
            <person name="Dunbar H.E."/>
            <person name="Tran P.L."/>
            <person name="Moran N.A."/>
            <person name="Eisen J.A."/>
        </authorList>
    </citation>
    <scope>NUCLEOTIDE SEQUENCE [LARGE SCALE GENOMIC DNA]</scope>
    <source>
        <strain evidence="17">Hc</strain>
    </source>
</reference>